<accession>A0ABQ6MM93</accession>
<sequence length="279" mass="29873">MENHQQQLVPHSYIPTFDTQSLPHFPLHLSLHPPPLPPPSSKREAILRRSLPSPPSAHLLIEQARETDGRGGTGLGFGAAVYPAAVCLSLLISSPYFHLLPPSAFSAGVVDLGAGTGVVGLAVAARHSPPPPFRVVVTDGDEKSCGLIASNIRGNRSALKGEAVPGRLLWGNREDENACVAAAGGRISLVVMSDVAALVYREYFGDLVDTVARFAEDGAVCLFSYQPREVAVEAEFFRGLEGRGVSVERVGNEHLHPDFIAVEETRIEVFLARSKARSS</sequence>
<feature type="transmembrane region" description="Helical" evidence="1">
    <location>
        <begin position="103"/>
        <end position="124"/>
    </location>
</feature>
<reference evidence="2 3" key="1">
    <citation type="journal article" date="2023" name="Commun. Biol.">
        <title>Genome analysis of Parmales, the sister group of diatoms, reveals the evolutionary specialization of diatoms from phago-mixotrophs to photoautotrophs.</title>
        <authorList>
            <person name="Ban H."/>
            <person name="Sato S."/>
            <person name="Yoshikawa S."/>
            <person name="Yamada K."/>
            <person name="Nakamura Y."/>
            <person name="Ichinomiya M."/>
            <person name="Sato N."/>
            <person name="Blanc-Mathieu R."/>
            <person name="Endo H."/>
            <person name="Kuwata A."/>
            <person name="Ogata H."/>
        </authorList>
    </citation>
    <scope>NUCLEOTIDE SEQUENCE [LARGE SCALE GENOMIC DNA]</scope>
</reference>
<dbReference type="SUPFAM" id="SSF53335">
    <property type="entry name" value="S-adenosyl-L-methionine-dependent methyltransferases"/>
    <property type="match status" value="1"/>
</dbReference>
<keyword evidence="1" id="KW-1133">Transmembrane helix</keyword>
<dbReference type="Gene3D" id="3.40.50.150">
    <property type="entry name" value="Vaccinia Virus protein VP39"/>
    <property type="match status" value="1"/>
</dbReference>
<feature type="transmembrane region" description="Helical" evidence="1">
    <location>
        <begin position="75"/>
        <end position="97"/>
    </location>
</feature>
<protein>
    <recommendedName>
        <fullName evidence="4">Methyltransferase small domain-containing protein</fullName>
    </recommendedName>
</protein>
<gene>
    <name evidence="2" type="ORF">TeGR_g1454</name>
</gene>
<dbReference type="Pfam" id="PF10294">
    <property type="entry name" value="Methyltransf_16"/>
    <property type="match status" value="1"/>
</dbReference>
<evidence type="ECO:0000256" key="1">
    <source>
        <dbReference type="SAM" id="Phobius"/>
    </source>
</evidence>
<evidence type="ECO:0000313" key="3">
    <source>
        <dbReference type="Proteomes" id="UP001165060"/>
    </source>
</evidence>
<evidence type="ECO:0008006" key="4">
    <source>
        <dbReference type="Google" id="ProtNLM"/>
    </source>
</evidence>
<name>A0ABQ6MM93_9STRA</name>
<dbReference type="PANTHER" id="PTHR14614">
    <property type="entry name" value="HEPATOCELLULAR CARCINOMA-ASSOCIATED ANTIGEN"/>
    <property type="match status" value="1"/>
</dbReference>
<dbReference type="EMBL" id="BRYB01002971">
    <property type="protein sequence ID" value="GMI28394.1"/>
    <property type="molecule type" value="Genomic_DNA"/>
</dbReference>
<proteinExistence type="predicted"/>
<evidence type="ECO:0000313" key="2">
    <source>
        <dbReference type="EMBL" id="GMI28394.1"/>
    </source>
</evidence>
<dbReference type="InterPro" id="IPR019410">
    <property type="entry name" value="Methyltransf_16"/>
</dbReference>
<comment type="caution">
    <text evidence="2">The sequence shown here is derived from an EMBL/GenBank/DDBJ whole genome shotgun (WGS) entry which is preliminary data.</text>
</comment>
<keyword evidence="3" id="KW-1185">Reference proteome</keyword>
<dbReference type="InterPro" id="IPR029063">
    <property type="entry name" value="SAM-dependent_MTases_sf"/>
</dbReference>
<dbReference type="Proteomes" id="UP001165060">
    <property type="component" value="Unassembled WGS sequence"/>
</dbReference>
<keyword evidence="1" id="KW-0472">Membrane</keyword>
<dbReference type="PANTHER" id="PTHR14614:SF109">
    <property type="entry name" value="RIBOSOMAL LYSINE N-METHYLTRANSFERASE 5"/>
    <property type="match status" value="1"/>
</dbReference>
<organism evidence="2 3">
    <name type="scientific">Tetraparma gracilis</name>
    <dbReference type="NCBI Taxonomy" id="2962635"/>
    <lineage>
        <taxon>Eukaryota</taxon>
        <taxon>Sar</taxon>
        <taxon>Stramenopiles</taxon>
        <taxon>Ochrophyta</taxon>
        <taxon>Bolidophyceae</taxon>
        <taxon>Parmales</taxon>
        <taxon>Triparmaceae</taxon>
        <taxon>Tetraparma</taxon>
    </lineage>
</organism>
<keyword evidence="1" id="KW-0812">Transmembrane</keyword>